<evidence type="ECO:0000313" key="1">
    <source>
        <dbReference type="EMBL" id="KKL98438.1"/>
    </source>
</evidence>
<protein>
    <submittedName>
        <fullName evidence="1">Uncharacterized protein</fullName>
    </submittedName>
</protein>
<organism evidence="1">
    <name type="scientific">marine sediment metagenome</name>
    <dbReference type="NCBI Taxonomy" id="412755"/>
    <lineage>
        <taxon>unclassified sequences</taxon>
        <taxon>metagenomes</taxon>
        <taxon>ecological metagenomes</taxon>
    </lineage>
</organism>
<name>A0A0F9GI48_9ZZZZ</name>
<gene>
    <name evidence="1" type="ORF">LCGC14_1824390</name>
</gene>
<dbReference type="AlphaFoldDB" id="A0A0F9GI48"/>
<reference evidence="1" key="1">
    <citation type="journal article" date="2015" name="Nature">
        <title>Complex archaea that bridge the gap between prokaryotes and eukaryotes.</title>
        <authorList>
            <person name="Spang A."/>
            <person name="Saw J.H."/>
            <person name="Jorgensen S.L."/>
            <person name="Zaremba-Niedzwiedzka K."/>
            <person name="Martijn J."/>
            <person name="Lind A.E."/>
            <person name="van Eijk R."/>
            <person name="Schleper C."/>
            <person name="Guy L."/>
            <person name="Ettema T.J."/>
        </authorList>
    </citation>
    <scope>NUCLEOTIDE SEQUENCE</scope>
</reference>
<comment type="caution">
    <text evidence="1">The sequence shown here is derived from an EMBL/GenBank/DDBJ whole genome shotgun (WGS) entry which is preliminary data.</text>
</comment>
<proteinExistence type="predicted"/>
<dbReference type="EMBL" id="LAZR01017923">
    <property type="protein sequence ID" value="KKL98438.1"/>
    <property type="molecule type" value="Genomic_DNA"/>
</dbReference>
<sequence>PDYVQKVYDESPIQKGLEEFINTKLNKYVYKRKSS</sequence>
<accession>A0A0F9GI48</accession>
<feature type="non-terminal residue" evidence="1">
    <location>
        <position position="1"/>
    </location>
</feature>